<comment type="subcellular location">
    <subcellularLocation>
        <location evidence="1">Cell membrane</location>
        <topology evidence="1">Multi-pass membrane protein</topology>
    </subcellularLocation>
</comment>
<dbReference type="PANTHER" id="PTHR43124">
    <property type="entry name" value="PURINE EFFLUX PUMP PBUE"/>
    <property type="match status" value="1"/>
</dbReference>
<keyword evidence="2" id="KW-1003">Cell membrane</keyword>
<feature type="transmembrane region" description="Helical" evidence="6">
    <location>
        <begin position="252"/>
        <end position="273"/>
    </location>
</feature>
<keyword evidence="4 6" id="KW-1133">Transmembrane helix</keyword>
<accession>A0ABZ0VBT7</accession>
<organism evidence="8 9">
    <name type="scientific">Microbacterium invictum</name>
    <dbReference type="NCBI Taxonomy" id="515415"/>
    <lineage>
        <taxon>Bacteria</taxon>
        <taxon>Bacillati</taxon>
        <taxon>Actinomycetota</taxon>
        <taxon>Actinomycetes</taxon>
        <taxon>Micrococcales</taxon>
        <taxon>Microbacteriaceae</taxon>
        <taxon>Microbacterium</taxon>
    </lineage>
</organism>
<feature type="transmembrane region" description="Helical" evidence="6">
    <location>
        <begin position="285"/>
        <end position="308"/>
    </location>
</feature>
<evidence type="ECO:0000256" key="6">
    <source>
        <dbReference type="SAM" id="Phobius"/>
    </source>
</evidence>
<dbReference type="Gene3D" id="1.20.1250.20">
    <property type="entry name" value="MFS general substrate transporter like domains"/>
    <property type="match status" value="2"/>
</dbReference>
<dbReference type="InterPro" id="IPR020846">
    <property type="entry name" value="MFS_dom"/>
</dbReference>
<dbReference type="Pfam" id="PF07690">
    <property type="entry name" value="MFS_1"/>
    <property type="match status" value="2"/>
</dbReference>
<feature type="transmembrane region" description="Helical" evidence="6">
    <location>
        <begin position="179"/>
        <end position="199"/>
    </location>
</feature>
<dbReference type="InterPro" id="IPR036259">
    <property type="entry name" value="MFS_trans_sf"/>
</dbReference>
<evidence type="ECO:0000256" key="5">
    <source>
        <dbReference type="ARBA" id="ARBA00023136"/>
    </source>
</evidence>
<gene>
    <name evidence="8" type="ORF">T9R20_03780</name>
</gene>
<evidence type="ECO:0000256" key="4">
    <source>
        <dbReference type="ARBA" id="ARBA00022989"/>
    </source>
</evidence>
<feature type="transmembrane region" description="Helical" evidence="6">
    <location>
        <begin position="57"/>
        <end position="78"/>
    </location>
</feature>
<feature type="transmembrane region" description="Helical" evidence="6">
    <location>
        <begin position="150"/>
        <end position="173"/>
    </location>
</feature>
<evidence type="ECO:0000259" key="7">
    <source>
        <dbReference type="PROSITE" id="PS50850"/>
    </source>
</evidence>
<dbReference type="PANTHER" id="PTHR43124:SF3">
    <property type="entry name" value="CHLORAMPHENICOL EFFLUX PUMP RV0191"/>
    <property type="match status" value="1"/>
</dbReference>
<sequence>MPSAVIVRRAPIVSRARRRPGRVAVVAAISTTVMTVLPVFLVAGVSVQMSADVGLTISRLGVVIAAYWSASALFSPVAGALAPRLGERRSMMLATLLGSGALAGIALAPDVWWWLIVWLGVAGFGNALGHPPSNALIAQQVGRRRRALAYGVKQAAIPLSTLLAGLAVPTLALTVGWRWTFALAAACGLLVLPLLRAVVPAAPRRRRARTRERSALPRRLVPFLVLVSLASGLGSAQANVVGAFTVSAGVDLGVAPGVAGLILGIGSVAGAVARPLVGWLADRGVGGTLATVSLMLGIGAVGIAGIAAFSPVAFVIGCVLAFGFGWGWSGLIHYVVSHTTHPHSARATGVVQSGAYAGSALGPFVFGFAFDILGTSVGWIVAAAVAAVAALAALLAHACRPRTT</sequence>
<dbReference type="Proteomes" id="UP001324533">
    <property type="component" value="Chromosome"/>
</dbReference>
<dbReference type="InterPro" id="IPR050189">
    <property type="entry name" value="MFS_Efflux_Transporters"/>
</dbReference>
<proteinExistence type="predicted"/>
<keyword evidence="5 6" id="KW-0472">Membrane</keyword>
<feature type="transmembrane region" description="Helical" evidence="6">
    <location>
        <begin position="90"/>
        <end position="106"/>
    </location>
</feature>
<evidence type="ECO:0000256" key="3">
    <source>
        <dbReference type="ARBA" id="ARBA00022692"/>
    </source>
</evidence>
<name>A0ABZ0VBT7_9MICO</name>
<feature type="transmembrane region" description="Helical" evidence="6">
    <location>
        <begin position="314"/>
        <end position="336"/>
    </location>
</feature>
<keyword evidence="9" id="KW-1185">Reference proteome</keyword>
<evidence type="ECO:0000313" key="8">
    <source>
        <dbReference type="EMBL" id="WQB71095.1"/>
    </source>
</evidence>
<reference evidence="8 9" key="1">
    <citation type="submission" date="2023-06" db="EMBL/GenBank/DDBJ databases">
        <title>Rock-solubilizing bacteria, Microbacterium invictum, promotes re-establishment of vegetation in rocky wasteland by accelerating rock bio-weathering and reshaping soil bacterial community.</title>
        <authorList>
            <person name="Liu C."/>
        </authorList>
    </citation>
    <scope>NUCLEOTIDE SEQUENCE [LARGE SCALE GENOMIC DNA]</scope>
    <source>
        <strain evidence="8 9">X-18</strain>
    </source>
</reference>
<dbReference type="InterPro" id="IPR011701">
    <property type="entry name" value="MFS"/>
</dbReference>
<feature type="domain" description="Major facilitator superfamily (MFS) profile" evidence="7">
    <location>
        <begin position="24"/>
        <end position="404"/>
    </location>
</feature>
<dbReference type="PROSITE" id="PS50850">
    <property type="entry name" value="MFS"/>
    <property type="match status" value="1"/>
</dbReference>
<dbReference type="EMBL" id="CP139779">
    <property type="protein sequence ID" value="WQB71095.1"/>
    <property type="molecule type" value="Genomic_DNA"/>
</dbReference>
<feature type="transmembrane region" description="Helical" evidence="6">
    <location>
        <begin position="220"/>
        <end position="246"/>
    </location>
</feature>
<dbReference type="RefSeq" id="WP_322411212.1">
    <property type="nucleotide sequence ID" value="NZ_CP139779.1"/>
</dbReference>
<feature type="transmembrane region" description="Helical" evidence="6">
    <location>
        <begin position="112"/>
        <end position="129"/>
    </location>
</feature>
<evidence type="ECO:0000256" key="1">
    <source>
        <dbReference type="ARBA" id="ARBA00004651"/>
    </source>
</evidence>
<feature type="transmembrane region" description="Helical" evidence="6">
    <location>
        <begin position="21"/>
        <end position="45"/>
    </location>
</feature>
<evidence type="ECO:0000256" key="2">
    <source>
        <dbReference type="ARBA" id="ARBA00022475"/>
    </source>
</evidence>
<dbReference type="SUPFAM" id="SSF103473">
    <property type="entry name" value="MFS general substrate transporter"/>
    <property type="match status" value="1"/>
</dbReference>
<feature type="transmembrane region" description="Helical" evidence="6">
    <location>
        <begin position="348"/>
        <end position="370"/>
    </location>
</feature>
<evidence type="ECO:0000313" key="9">
    <source>
        <dbReference type="Proteomes" id="UP001324533"/>
    </source>
</evidence>
<feature type="transmembrane region" description="Helical" evidence="6">
    <location>
        <begin position="376"/>
        <end position="396"/>
    </location>
</feature>
<protein>
    <submittedName>
        <fullName evidence="8">MFS transporter</fullName>
    </submittedName>
</protein>
<keyword evidence="3 6" id="KW-0812">Transmembrane</keyword>